<evidence type="ECO:0000259" key="3">
    <source>
        <dbReference type="Pfam" id="PF05617"/>
    </source>
</evidence>
<dbReference type="PANTHER" id="PTHR31951">
    <property type="entry name" value="BIFUNCTIONAL INHIBITOR/LIPID-TRANSFER PROTEIN/SEED STORAGE 2S ALBUMIN SUPERFAMILY PROTEIN-RELATED"/>
    <property type="match status" value="1"/>
</dbReference>
<evidence type="ECO:0000256" key="1">
    <source>
        <dbReference type="ARBA" id="ARBA00022729"/>
    </source>
</evidence>
<dbReference type="EMBL" id="JAUESC010000010">
    <property type="protein sequence ID" value="KAK0594694.1"/>
    <property type="molecule type" value="Genomic_DNA"/>
</dbReference>
<dbReference type="Proteomes" id="UP001168877">
    <property type="component" value="Unassembled WGS sequence"/>
</dbReference>
<proteinExistence type="predicted"/>
<reference evidence="4" key="2">
    <citation type="submission" date="2023-06" db="EMBL/GenBank/DDBJ databases">
        <authorList>
            <person name="Swenson N.G."/>
            <person name="Wegrzyn J.L."/>
            <person name="Mcevoy S.L."/>
        </authorList>
    </citation>
    <scope>NUCLEOTIDE SEQUENCE</scope>
    <source>
        <strain evidence="4">NS2018</strain>
        <tissue evidence="4">Leaf</tissue>
    </source>
</reference>
<gene>
    <name evidence="4" type="ORF">LWI29_000910</name>
</gene>
<comment type="caution">
    <text evidence="4">The sequence shown here is derived from an EMBL/GenBank/DDBJ whole genome shotgun (WGS) entry which is preliminary data.</text>
</comment>
<keyword evidence="5" id="KW-1185">Reference proteome</keyword>
<sequence>MAGFGSYSYLIAFFLLSEIVILSPVLAGHNLEQVVPLPPLPASTHNFLEQCAAKLQTGCADQLVASLFGAGTVSLACCLNLATFGRPCYDEFLVVTLPYHKEVDAAKVIAKSEKVWNDCATVKPSA</sequence>
<feature type="domain" description="Prolamin-like" evidence="3">
    <location>
        <begin position="50"/>
        <end position="119"/>
    </location>
</feature>
<keyword evidence="1 2" id="KW-0732">Signal</keyword>
<organism evidence="4 5">
    <name type="scientific">Acer saccharum</name>
    <name type="common">Sugar maple</name>
    <dbReference type="NCBI Taxonomy" id="4024"/>
    <lineage>
        <taxon>Eukaryota</taxon>
        <taxon>Viridiplantae</taxon>
        <taxon>Streptophyta</taxon>
        <taxon>Embryophyta</taxon>
        <taxon>Tracheophyta</taxon>
        <taxon>Spermatophyta</taxon>
        <taxon>Magnoliopsida</taxon>
        <taxon>eudicotyledons</taxon>
        <taxon>Gunneridae</taxon>
        <taxon>Pentapetalae</taxon>
        <taxon>rosids</taxon>
        <taxon>malvids</taxon>
        <taxon>Sapindales</taxon>
        <taxon>Sapindaceae</taxon>
        <taxon>Hippocastanoideae</taxon>
        <taxon>Acereae</taxon>
        <taxon>Acer</taxon>
    </lineage>
</organism>
<evidence type="ECO:0000256" key="2">
    <source>
        <dbReference type="SAM" id="SignalP"/>
    </source>
</evidence>
<reference evidence="4" key="1">
    <citation type="journal article" date="2022" name="Plant J.">
        <title>Strategies of tolerance reflected in two North American maple genomes.</title>
        <authorList>
            <person name="McEvoy S.L."/>
            <person name="Sezen U.U."/>
            <person name="Trouern-Trend A."/>
            <person name="McMahon S.M."/>
            <person name="Schaberg P.G."/>
            <person name="Yang J."/>
            <person name="Wegrzyn J.L."/>
            <person name="Swenson N.G."/>
        </authorList>
    </citation>
    <scope>NUCLEOTIDE SEQUENCE</scope>
    <source>
        <strain evidence="4">NS2018</strain>
    </source>
</reference>
<name>A0AA39SMV5_ACESA</name>
<accession>A0AA39SMV5</accession>
<protein>
    <recommendedName>
        <fullName evidence="3">Prolamin-like domain-containing protein</fullName>
    </recommendedName>
</protein>
<feature type="signal peptide" evidence="2">
    <location>
        <begin position="1"/>
        <end position="27"/>
    </location>
</feature>
<feature type="chain" id="PRO_5041229912" description="Prolamin-like domain-containing protein" evidence="2">
    <location>
        <begin position="28"/>
        <end position="126"/>
    </location>
</feature>
<evidence type="ECO:0000313" key="5">
    <source>
        <dbReference type="Proteomes" id="UP001168877"/>
    </source>
</evidence>
<dbReference type="InterPro" id="IPR008502">
    <property type="entry name" value="Prolamin-like"/>
</dbReference>
<dbReference type="AlphaFoldDB" id="A0AA39SMV5"/>
<dbReference type="Pfam" id="PF05617">
    <property type="entry name" value="Prolamin_like"/>
    <property type="match status" value="1"/>
</dbReference>
<evidence type="ECO:0000313" key="4">
    <source>
        <dbReference type="EMBL" id="KAK0594694.1"/>
    </source>
</evidence>
<dbReference type="PANTHER" id="PTHR31951:SF22">
    <property type="entry name" value="ECA1 GAMETOGENESIS RELATED FAMILY"/>
    <property type="match status" value="1"/>
</dbReference>